<gene>
    <name evidence="2" type="ORF">GCM10010470_32880</name>
</gene>
<feature type="region of interest" description="Disordered" evidence="1">
    <location>
        <begin position="18"/>
        <end position="65"/>
    </location>
</feature>
<dbReference type="RefSeq" id="WP_344680574.1">
    <property type="nucleotide sequence ID" value="NZ_BAAAUX010000014.1"/>
</dbReference>
<feature type="compositionally biased region" description="Basic and acidic residues" evidence="1">
    <location>
        <begin position="43"/>
        <end position="58"/>
    </location>
</feature>
<comment type="caution">
    <text evidence="2">The sequence shown here is derived from an EMBL/GenBank/DDBJ whole genome shotgun (WGS) entry which is preliminary data.</text>
</comment>
<keyword evidence="3" id="KW-1185">Reference proteome</keyword>
<protein>
    <submittedName>
        <fullName evidence="2">Uncharacterized protein</fullName>
    </submittedName>
</protein>
<sequence length="65" mass="6621">MDRQPSALNAAVADLERALAGRPAESVSPRDEDTGPPGDEPTEDKGAEDKGTGDKSAGDEPAGDE</sequence>
<evidence type="ECO:0000313" key="3">
    <source>
        <dbReference type="Proteomes" id="UP001500979"/>
    </source>
</evidence>
<evidence type="ECO:0000256" key="1">
    <source>
        <dbReference type="SAM" id="MobiDB-lite"/>
    </source>
</evidence>
<organism evidence="2 3">
    <name type="scientific">Saccharopolyspora taberi</name>
    <dbReference type="NCBI Taxonomy" id="60895"/>
    <lineage>
        <taxon>Bacteria</taxon>
        <taxon>Bacillati</taxon>
        <taxon>Actinomycetota</taxon>
        <taxon>Actinomycetes</taxon>
        <taxon>Pseudonocardiales</taxon>
        <taxon>Pseudonocardiaceae</taxon>
        <taxon>Saccharopolyspora</taxon>
    </lineage>
</organism>
<accession>A0ABN3VFF9</accession>
<dbReference type="Proteomes" id="UP001500979">
    <property type="component" value="Unassembled WGS sequence"/>
</dbReference>
<proteinExistence type="predicted"/>
<evidence type="ECO:0000313" key="2">
    <source>
        <dbReference type="EMBL" id="GAA2795306.1"/>
    </source>
</evidence>
<dbReference type="EMBL" id="BAAAUX010000014">
    <property type="protein sequence ID" value="GAA2795306.1"/>
    <property type="molecule type" value="Genomic_DNA"/>
</dbReference>
<reference evidence="2 3" key="1">
    <citation type="journal article" date="2019" name="Int. J. Syst. Evol. Microbiol.">
        <title>The Global Catalogue of Microorganisms (GCM) 10K type strain sequencing project: providing services to taxonomists for standard genome sequencing and annotation.</title>
        <authorList>
            <consortium name="The Broad Institute Genomics Platform"/>
            <consortium name="The Broad Institute Genome Sequencing Center for Infectious Disease"/>
            <person name="Wu L."/>
            <person name="Ma J."/>
        </authorList>
    </citation>
    <scope>NUCLEOTIDE SEQUENCE [LARGE SCALE GENOMIC DNA]</scope>
    <source>
        <strain evidence="2 3">JCM 9383</strain>
    </source>
</reference>
<name>A0ABN3VFF9_9PSEU</name>